<evidence type="ECO:0000313" key="2">
    <source>
        <dbReference type="Proteomes" id="UP000789920"/>
    </source>
</evidence>
<feature type="non-terminal residue" evidence="1">
    <location>
        <position position="1"/>
    </location>
</feature>
<keyword evidence="2" id="KW-1185">Reference proteome</keyword>
<sequence length="44" mass="4853">LTSEQKQISTLFTILTPDFTMVIVPITCGLSLNEDIYYIASNGT</sequence>
<proteinExistence type="predicted"/>
<gene>
    <name evidence="1" type="ORF">RPERSI_LOCUS10106</name>
</gene>
<name>A0ACA9PEZ1_9GLOM</name>
<reference evidence="1" key="1">
    <citation type="submission" date="2021-06" db="EMBL/GenBank/DDBJ databases">
        <authorList>
            <person name="Kallberg Y."/>
            <person name="Tangrot J."/>
            <person name="Rosling A."/>
        </authorList>
    </citation>
    <scope>NUCLEOTIDE SEQUENCE</scope>
    <source>
        <strain evidence="1">MA461A</strain>
    </source>
</reference>
<comment type="caution">
    <text evidence="1">The sequence shown here is derived from an EMBL/GenBank/DDBJ whole genome shotgun (WGS) entry which is preliminary data.</text>
</comment>
<accession>A0ACA9PEZ1</accession>
<protein>
    <submittedName>
        <fullName evidence="1">13690_t:CDS:1</fullName>
    </submittedName>
</protein>
<organism evidence="1 2">
    <name type="scientific">Racocetra persica</name>
    <dbReference type="NCBI Taxonomy" id="160502"/>
    <lineage>
        <taxon>Eukaryota</taxon>
        <taxon>Fungi</taxon>
        <taxon>Fungi incertae sedis</taxon>
        <taxon>Mucoromycota</taxon>
        <taxon>Glomeromycotina</taxon>
        <taxon>Glomeromycetes</taxon>
        <taxon>Diversisporales</taxon>
        <taxon>Gigasporaceae</taxon>
        <taxon>Racocetra</taxon>
    </lineage>
</organism>
<evidence type="ECO:0000313" key="1">
    <source>
        <dbReference type="EMBL" id="CAG8702891.1"/>
    </source>
</evidence>
<dbReference type="EMBL" id="CAJVQC010019674">
    <property type="protein sequence ID" value="CAG8702891.1"/>
    <property type="molecule type" value="Genomic_DNA"/>
</dbReference>
<dbReference type="Proteomes" id="UP000789920">
    <property type="component" value="Unassembled WGS sequence"/>
</dbReference>